<dbReference type="InterPro" id="IPR005124">
    <property type="entry name" value="V-ATPase_G"/>
</dbReference>
<protein>
    <submittedName>
        <fullName evidence="5">H(+)-transporting ATP synthase, subunit H</fullName>
    </submittedName>
</protein>
<sequence>MARHDILMRIKQAEADAKASVQQALQEKEKRIADATTEAANIVRTAESEAQAFYEKELAKAEGEVKAKKQSVISEGMRKVDALRSSANAKLDKAVEYLLKEFMGLLHA</sequence>
<dbReference type="HOGENOM" id="CLU_149095_1_1_2"/>
<dbReference type="Proteomes" id="UP000000674">
    <property type="component" value="Chromosome"/>
</dbReference>
<name>A0B9K8_METTP</name>
<keyword evidence="4" id="KW-0175">Coiled coil</keyword>
<dbReference type="KEGG" id="mtp:Mthe_1615"/>
<feature type="coiled-coil region" evidence="4">
    <location>
        <begin position="10"/>
        <end position="71"/>
    </location>
</feature>
<evidence type="ECO:0000256" key="2">
    <source>
        <dbReference type="ARBA" id="ARBA00022781"/>
    </source>
</evidence>
<dbReference type="EMBL" id="CP000477">
    <property type="protein sequence ID" value="ABK15382.1"/>
    <property type="molecule type" value="Genomic_DNA"/>
</dbReference>
<evidence type="ECO:0000256" key="3">
    <source>
        <dbReference type="ARBA" id="ARBA00023065"/>
    </source>
</evidence>
<keyword evidence="1" id="KW-0813">Transport</keyword>
<dbReference type="Gene3D" id="1.20.5.2950">
    <property type="match status" value="1"/>
</dbReference>
<accession>A0B9K8</accession>
<reference evidence="5 6" key="1">
    <citation type="submission" date="2006-10" db="EMBL/GenBank/DDBJ databases">
        <title>Complete sequence of Methanosaeta thermophila PT.</title>
        <authorList>
            <consortium name="US DOE Joint Genome Institute"/>
            <person name="Copeland A."/>
            <person name="Lucas S."/>
            <person name="Lapidus A."/>
            <person name="Barry K."/>
            <person name="Detter J.C."/>
            <person name="Glavina del Rio T."/>
            <person name="Hammon N."/>
            <person name="Israni S."/>
            <person name="Pitluck S."/>
            <person name="Chain P."/>
            <person name="Malfatti S."/>
            <person name="Shin M."/>
            <person name="Vergez L."/>
            <person name="Schmutz J."/>
            <person name="Larimer F."/>
            <person name="Land M."/>
            <person name="Hauser L."/>
            <person name="Kyrpides N."/>
            <person name="Kim E."/>
            <person name="Smith K.S."/>
            <person name="Ingram-Smith C."/>
            <person name="Richardson P."/>
        </authorList>
    </citation>
    <scope>NUCLEOTIDE SEQUENCE [LARGE SCALE GENOMIC DNA]</scope>
    <source>
        <strain evidence="6">DSM 6194 / JCM 14653 / NBRC 101360 / PT</strain>
    </source>
</reference>
<dbReference type="GO" id="GO:0046961">
    <property type="term" value="F:proton-transporting ATPase activity, rotational mechanism"/>
    <property type="evidence" value="ECO:0007669"/>
    <property type="project" value="InterPro"/>
</dbReference>
<gene>
    <name evidence="5" type="ordered locus">Mthe_1615</name>
</gene>
<keyword evidence="6" id="KW-1185">Reference proteome</keyword>
<dbReference type="STRING" id="349307.Mthe_1615"/>
<evidence type="ECO:0000256" key="4">
    <source>
        <dbReference type="SAM" id="Coils"/>
    </source>
</evidence>
<proteinExistence type="predicted"/>
<dbReference type="AlphaFoldDB" id="A0B9K8"/>
<dbReference type="GO" id="GO:0016471">
    <property type="term" value="C:vacuolar proton-transporting V-type ATPase complex"/>
    <property type="evidence" value="ECO:0007669"/>
    <property type="project" value="InterPro"/>
</dbReference>
<organism evidence="5 6">
    <name type="scientific">Methanothrix thermoacetophila (strain DSM 6194 / JCM 14653 / NBRC 101360 / PT)</name>
    <name type="common">Methanosaeta thermophila</name>
    <dbReference type="NCBI Taxonomy" id="349307"/>
    <lineage>
        <taxon>Archaea</taxon>
        <taxon>Methanobacteriati</taxon>
        <taxon>Methanobacteriota</taxon>
        <taxon>Stenosarchaea group</taxon>
        <taxon>Methanomicrobia</taxon>
        <taxon>Methanotrichales</taxon>
        <taxon>Methanotrichaceae</taxon>
        <taxon>Methanothrix</taxon>
    </lineage>
</organism>
<evidence type="ECO:0000313" key="6">
    <source>
        <dbReference type="Proteomes" id="UP000000674"/>
    </source>
</evidence>
<evidence type="ECO:0000256" key="1">
    <source>
        <dbReference type="ARBA" id="ARBA00022448"/>
    </source>
</evidence>
<keyword evidence="2" id="KW-0375">Hydrogen ion transport</keyword>
<evidence type="ECO:0000313" key="5">
    <source>
        <dbReference type="EMBL" id="ABK15382.1"/>
    </source>
</evidence>
<dbReference type="OrthoDB" id="147599at2157"/>
<keyword evidence="3" id="KW-0406">Ion transport</keyword>
<dbReference type="Pfam" id="PF03179">
    <property type="entry name" value="V-ATPase_G"/>
    <property type="match status" value="1"/>
</dbReference>